<evidence type="ECO:0000256" key="5">
    <source>
        <dbReference type="ARBA" id="ARBA00022692"/>
    </source>
</evidence>
<evidence type="ECO:0000256" key="1">
    <source>
        <dbReference type="ARBA" id="ARBA00004651"/>
    </source>
</evidence>
<keyword evidence="7 8" id="KW-0472">Membrane</keyword>
<evidence type="ECO:0000256" key="3">
    <source>
        <dbReference type="ARBA" id="ARBA00022448"/>
    </source>
</evidence>
<sequence>MVKGTNSGMPADLSWPVMAVCGLIFFIAAIVTGFSGFGFALISVPLLLLVLDLKFAVPSVLLAGFFSVVVLSANKLRFFREKTILVVAVAMAVGTVFGTYILKYSGTGALSFLDTSLLRKILGVIIILFALHILLRVRQHEAPRFRGPIGFVAGILSGILGGLFGTSGPPLVVYVHHFAENKSAFRSQLLILFLLHDIFRIYLYVKNSLIDLDIIRFDLMLLPPLIVGLIIGSRMHFQVNETTFNRAIGLMLCVSGLLLLVR</sequence>
<evidence type="ECO:0000256" key="6">
    <source>
        <dbReference type="ARBA" id="ARBA00022989"/>
    </source>
</evidence>
<evidence type="ECO:0000256" key="7">
    <source>
        <dbReference type="ARBA" id="ARBA00023136"/>
    </source>
</evidence>
<feature type="transmembrane region" description="Helical" evidence="8">
    <location>
        <begin position="117"/>
        <end position="135"/>
    </location>
</feature>
<evidence type="ECO:0000256" key="4">
    <source>
        <dbReference type="ARBA" id="ARBA00022475"/>
    </source>
</evidence>
<dbReference type="Proteomes" id="UP000265882">
    <property type="component" value="Unassembled WGS sequence"/>
</dbReference>
<accession>A0A3A4NTY1</accession>
<dbReference type="EMBL" id="QZKU01000041">
    <property type="protein sequence ID" value="RJP24028.1"/>
    <property type="molecule type" value="Genomic_DNA"/>
</dbReference>
<gene>
    <name evidence="9" type="ORF">C4520_04865</name>
</gene>
<feature type="transmembrane region" description="Helical" evidence="8">
    <location>
        <begin position="20"/>
        <end position="49"/>
    </location>
</feature>
<dbReference type="PANTHER" id="PTHR30269">
    <property type="entry name" value="TRANSMEMBRANE PROTEIN YFCA"/>
    <property type="match status" value="1"/>
</dbReference>
<organism evidence="9 10">
    <name type="scientific">Abyssobacteria bacterium (strain SURF_5)</name>
    <dbReference type="NCBI Taxonomy" id="2093360"/>
    <lineage>
        <taxon>Bacteria</taxon>
        <taxon>Pseudomonadati</taxon>
        <taxon>Candidatus Hydrogenedentota</taxon>
        <taxon>Candidatus Abyssobacteria</taxon>
    </lineage>
</organism>
<keyword evidence="5 8" id="KW-0812">Transmembrane</keyword>
<evidence type="ECO:0000256" key="8">
    <source>
        <dbReference type="RuleBase" id="RU363041"/>
    </source>
</evidence>
<feature type="transmembrane region" description="Helical" evidence="8">
    <location>
        <begin position="185"/>
        <end position="205"/>
    </location>
</feature>
<comment type="caution">
    <text evidence="9">The sequence shown here is derived from an EMBL/GenBank/DDBJ whole genome shotgun (WGS) entry which is preliminary data.</text>
</comment>
<proteinExistence type="inferred from homology"/>
<protein>
    <recommendedName>
        <fullName evidence="8">Probable membrane transporter protein</fullName>
    </recommendedName>
</protein>
<name>A0A3A4NTY1_ABYX5</name>
<feature type="transmembrane region" description="Helical" evidence="8">
    <location>
        <begin position="243"/>
        <end position="261"/>
    </location>
</feature>
<keyword evidence="3" id="KW-0813">Transport</keyword>
<keyword evidence="6 8" id="KW-1133">Transmembrane helix</keyword>
<comment type="similarity">
    <text evidence="2 8">Belongs to the 4-toluene sulfonate uptake permease (TSUP) (TC 2.A.102) family.</text>
</comment>
<keyword evidence="4 8" id="KW-1003">Cell membrane</keyword>
<dbReference type="AlphaFoldDB" id="A0A3A4NTY1"/>
<evidence type="ECO:0000256" key="2">
    <source>
        <dbReference type="ARBA" id="ARBA00009142"/>
    </source>
</evidence>
<comment type="subcellular location">
    <subcellularLocation>
        <location evidence="1 8">Cell membrane</location>
        <topology evidence="1 8">Multi-pass membrane protein</topology>
    </subcellularLocation>
</comment>
<dbReference type="Pfam" id="PF01925">
    <property type="entry name" value="TauE"/>
    <property type="match status" value="1"/>
</dbReference>
<feature type="transmembrane region" description="Helical" evidence="8">
    <location>
        <begin position="55"/>
        <end position="72"/>
    </location>
</feature>
<dbReference type="InterPro" id="IPR052017">
    <property type="entry name" value="TSUP"/>
</dbReference>
<feature type="transmembrane region" description="Helical" evidence="8">
    <location>
        <begin position="217"/>
        <end position="237"/>
    </location>
</feature>
<dbReference type="PANTHER" id="PTHR30269:SF37">
    <property type="entry name" value="MEMBRANE TRANSPORTER PROTEIN"/>
    <property type="match status" value="1"/>
</dbReference>
<dbReference type="InterPro" id="IPR002781">
    <property type="entry name" value="TM_pro_TauE-like"/>
</dbReference>
<reference evidence="9 10" key="1">
    <citation type="journal article" date="2017" name="ISME J.">
        <title>Energy and carbon metabolisms in a deep terrestrial subsurface fluid microbial community.</title>
        <authorList>
            <person name="Momper L."/>
            <person name="Jungbluth S.P."/>
            <person name="Lee M.D."/>
            <person name="Amend J.P."/>
        </authorList>
    </citation>
    <scope>NUCLEOTIDE SEQUENCE [LARGE SCALE GENOMIC DNA]</scope>
    <source>
        <strain evidence="9">SURF_5</strain>
    </source>
</reference>
<evidence type="ECO:0000313" key="9">
    <source>
        <dbReference type="EMBL" id="RJP24028.1"/>
    </source>
</evidence>
<evidence type="ECO:0000313" key="10">
    <source>
        <dbReference type="Proteomes" id="UP000265882"/>
    </source>
</evidence>
<dbReference type="GO" id="GO:0005886">
    <property type="term" value="C:plasma membrane"/>
    <property type="evidence" value="ECO:0007669"/>
    <property type="project" value="UniProtKB-SubCell"/>
</dbReference>
<feature type="transmembrane region" description="Helical" evidence="8">
    <location>
        <begin position="84"/>
        <end position="102"/>
    </location>
</feature>
<feature type="transmembrane region" description="Helical" evidence="8">
    <location>
        <begin position="147"/>
        <end position="165"/>
    </location>
</feature>